<dbReference type="Pfam" id="PF00582">
    <property type="entry name" value="Usp"/>
    <property type="match status" value="1"/>
</dbReference>
<accession>A0A6L6Q5S7</accession>
<dbReference type="InterPro" id="IPR014729">
    <property type="entry name" value="Rossmann-like_a/b/a_fold"/>
</dbReference>
<protein>
    <submittedName>
        <fullName evidence="3">Universal stress protein</fullName>
    </submittedName>
</protein>
<dbReference type="SUPFAM" id="SSF52402">
    <property type="entry name" value="Adenine nucleotide alpha hydrolases-like"/>
    <property type="match status" value="1"/>
</dbReference>
<evidence type="ECO:0000313" key="4">
    <source>
        <dbReference type="Proteomes" id="UP000484015"/>
    </source>
</evidence>
<comment type="caution">
    <text evidence="3">The sequence shown here is derived from an EMBL/GenBank/DDBJ whole genome shotgun (WGS) entry which is preliminary data.</text>
</comment>
<evidence type="ECO:0000313" key="3">
    <source>
        <dbReference type="EMBL" id="MTW04628.1"/>
    </source>
</evidence>
<organism evidence="3 4">
    <name type="scientific">Pseudoduganella ginsengisoli</name>
    <dbReference type="NCBI Taxonomy" id="1462440"/>
    <lineage>
        <taxon>Bacteria</taxon>
        <taxon>Pseudomonadati</taxon>
        <taxon>Pseudomonadota</taxon>
        <taxon>Betaproteobacteria</taxon>
        <taxon>Burkholderiales</taxon>
        <taxon>Oxalobacteraceae</taxon>
        <taxon>Telluria group</taxon>
        <taxon>Pseudoduganella</taxon>
    </lineage>
</organism>
<dbReference type="AlphaFoldDB" id="A0A6L6Q5S7"/>
<dbReference type="PANTHER" id="PTHR46268:SF15">
    <property type="entry name" value="UNIVERSAL STRESS PROTEIN HP_0031"/>
    <property type="match status" value="1"/>
</dbReference>
<dbReference type="OrthoDB" id="5295044at2"/>
<dbReference type="PRINTS" id="PR01438">
    <property type="entry name" value="UNVRSLSTRESS"/>
</dbReference>
<dbReference type="Gene3D" id="3.40.50.620">
    <property type="entry name" value="HUPs"/>
    <property type="match status" value="1"/>
</dbReference>
<dbReference type="Proteomes" id="UP000484015">
    <property type="component" value="Unassembled WGS sequence"/>
</dbReference>
<gene>
    <name evidence="3" type="ORF">GM668_21380</name>
</gene>
<keyword evidence="4" id="KW-1185">Reference proteome</keyword>
<dbReference type="CDD" id="cd00293">
    <property type="entry name" value="USP-like"/>
    <property type="match status" value="1"/>
</dbReference>
<proteinExistence type="inferred from homology"/>
<dbReference type="RefSeq" id="WP_155440980.1">
    <property type="nucleotide sequence ID" value="NZ_WNLA01000016.1"/>
</dbReference>
<dbReference type="EMBL" id="WNLA01000016">
    <property type="protein sequence ID" value="MTW04628.1"/>
    <property type="molecule type" value="Genomic_DNA"/>
</dbReference>
<evidence type="ECO:0000259" key="2">
    <source>
        <dbReference type="Pfam" id="PF00582"/>
    </source>
</evidence>
<name>A0A6L6Q5S7_9BURK</name>
<reference evidence="3 4" key="1">
    <citation type="submission" date="2019-11" db="EMBL/GenBank/DDBJ databases">
        <title>Type strains purchased from KCTC, JCM and DSMZ.</title>
        <authorList>
            <person name="Lu H."/>
        </authorList>
    </citation>
    <scope>NUCLEOTIDE SEQUENCE [LARGE SCALE GENOMIC DNA]</scope>
    <source>
        <strain evidence="3 4">KCTC 42409</strain>
    </source>
</reference>
<feature type="domain" description="UspA" evidence="2">
    <location>
        <begin position="1"/>
        <end position="145"/>
    </location>
</feature>
<dbReference type="InterPro" id="IPR006015">
    <property type="entry name" value="Universal_stress_UspA"/>
</dbReference>
<dbReference type="PANTHER" id="PTHR46268">
    <property type="entry name" value="STRESS RESPONSE PROTEIN NHAX"/>
    <property type="match status" value="1"/>
</dbReference>
<evidence type="ECO:0000256" key="1">
    <source>
        <dbReference type="ARBA" id="ARBA00008791"/>
    </source>
</evidence>
<comment type="similarity">
    <text evidence="1">Belongs to the universal stress protein A family.</text>
</comment>
<dbReference type="InterPro" id="IPR006016">
    <property type="entry name" value="UspA"/>
</dbReference>
<sequence length="151" mass="16241">MYQHLLLPTDGSPGSSAAIQSALEFAKDAGARVTALHVLPEYHVFTYEAEQLEDTREAYLRGTSDQAAKLLAALASNAKAMGVPCETVSLRSDQPYRKIVETAQARGCDLIAMATHGVTGLKGMLLGSQTHRVLLKSRIPVLVFHADAGRH</sequence>